<keyword evidence="3" id="KW-1185">Reference proteome</keyword>
<reference evidence="2 3" key="1">
    <citation type="submission" date="2019-02" db="EMBL/GenBank/DDBJ databases">
        <title>Genome sequencing of the rare red list fungi Antrodiella citrinella (Flaviporus citrinellus).</title>
        <authorList>
            <person name="Buettner E."/>
            <person name="Kellner H."/>
        </authorList>
    </citation>
    <scope>NUCLEOTIDE SEQUENCE [LARGE SCALE GENOMIC DNA]</scope>
    <source>
        <strain evidence="2 3">DSM 108506</strain>
    </source>
</reference>
<proteinExistence type="predicted"/>
<feature type="compositionally biased region" description="Acidic residues" evidence="1">
    <location>
        <begin position="121"/>
        <end position="130"/>
    </location>
</feature>
<comment type="caution">
    <text evidence="2">The sequence shown here is derived from an EMBL/GenBank/DDBJ whole genome shotgun (WGS) entry which is preliminary data.</text>
</comment>
<feature type="compositionally biased region" description="Low complexity" evidence="1">
    <location>
        <begin position="7"/>
        <end position="17"/>
    </location>
</feature>
<feature type="region of interest" description="Disordered" evidence="1">
    <location>
        <begin position="95"/>
        <end position="136"/>
    </location>
</feature>
<dbReference type="EMBL" id="SGPM01000094">
    <property type="protein sequence ID" value="THH30097.1"/>
    <property type="molecule type" value="Genomic_DNA"/>
</dbReference>
<dbReference type="Proteomes" id="UP000308730">
    <property type="component" value="Unassembled WGS sequence"/>
</dbReference>
<evidence type="ECO:0000313" key="3">
    <source>
        <dbReference type="Proteomes" id="UP000308730"/>
    </source>
</evidence>
<protein>
    <submittedName>
        <fullName evidence="2">Uncharacterized protein</fullName>
    </submittedName>
</protein>
<evidence type="ECO:0000313" key="2">
    <source>
        <dbReference type="EMBL" id="THH30097.1"/>
    </source>
</evidence>
<feature type="compositionally biased region" description="Polar residues" evidence="1">
    <location>
        <begin position="102"/>
        <end position="116"/>
    </location>
</feature>
<dbReference type="AlphaFoldDB" id="A0A4S4MWY6"/>
<dbReference type="OrthoDB" id="3265863at2759"/>
<evidence type="ECO:0000256" key="1">
    <source>
        <dbReference type="SAM" id="MobiDB-lite"/>
    </source>
</evidence>
<organism evidence="2 3">
    <name type="scientific">Antrodiella citrinella</name>
    <dbReference type="NCBI Taxonomy" id="2447956"/>
    <lineage>
        <taxon>Eukaryota</taxon>
        <taxon>Fungi</taxon>
        <taxon>Dikarya</taxon>
        <taxon>Basidiomycota</taxon>
        <taxon>Agaricomycotina</taxon>
        <taxon>Agaricomycetes</taxon>
        <taxon>Polyporales</taxon>
        <taxon>Steccherinaceae</taxon>
        <taxon>Antrodiella</taxon>
    </lineage>
</organism>
<accession>A0A4S4MWY6</accession>
<name>A0A4S4MWY6_9APHY</name>
<feature type="region of interest" description="Disordered" evidence="1">
    <location>
        <begin position="1"/>
        <end position="24"/>
    </location>
</feature>
<gene>
    <name evidence="2" type="ORF">EUX98_g4098</name>
</gene>
<sequence>MGRPLYSSISTAAATSAPTPPDVTIRTVPDAVPDVPEVHKWSYWNAFDPDADDFFNGPNAVYEAFVDPSSLPPLREEIALEEAGDVMTVLGRAGQMERWPSPLSTEDGTSGRTTRSPYPFESDEDSEDEVITASDASLPSRPVIRRVLTPVLVPEEVEEDRPITPPPRPNTPPAVANPILYTPSPPPTVTPRLFTWAPRNVIPASPLPNRSARMSVGHLSPTAYVRPVIVNRIRG</sequence>